<keyword evidence="1" id="KW-1133">Transmembrane helix</keyword>
<feature type="transmembrane region" description="Helical" evidence="1">
    <location>
        <begin position="5"/>
        <end position="22"/>
    </location>
</feature>
<sequence>MIMGFWYTIVYIILFVIQFHRFGDYYIDAYELKIIISVIIGLVAILGAGIGFKRLGVGSIICFVAGLFLFISAWVLYFPWNSNFIFALLTFYGLASGAPPELLLLISGFICLIEWRKVEKDLKI</sequence>
<dbReference type="AlphaFoldDB" id="X1D063"/>
<accession>X1D063</accession>
<protein>
    <submittedName>
        <fullName evidence="2">Uncharacterized protein</fullName>
    </submittedName>
</protein>
<dbReference type="EMBL" id="BART01019970">
    <property type="protein sequence ID" value="GAG98477.1"/>
    <property type="molecule type" value="Genomic_DNA"/>
</dbReference>
<comment type="caution">
    <text evidence="2">The sequence shown here is derived from an EMBL/GenBank/DDBJ whole genome shotgun (WGS) entry which is preliminary data.</text>
</comment>
<feature type="transmembrane region" description="Helical" evidence="1">
    <location>
        <begin position="84"/>
        <end position="113"/>
    </location>
</feature>
<gene>
    <name evidence="2" type="ORF">S01H4_37214</name>
</gene>
<keyword evidence="1" id="KW-0472">Membrane</keyword>
<evidence type="ECO:0000313" key="2">
    <source>
        <dbReference type="EMBL" id="GAG98477.1"/>
    </source>
</evidence>
<proteinExistence type="predicted"/>
<keyword evidence="1" id="KW-0812">Transmembrane</keyword>
<feature type="transmembrane region" description="Helical" evidence="1">
    <location>
        <begin position="34"/>
        <end position="52"/>
    </location>
</feature>
<feature type="transmembrane region" description="Helical" evidence="1">
    <location>
        <begin position="59"/>
        <end position="78"/>
    </location>
</feature>
<reference evidence="2" key="1">
    <citation type="journal article" date="2014" name="Front. Microbiol.">
        <title>High frequency of phylogenetically diverse reductive dehalogenase-homologous genes in deep subseafloor sedimentary metagenomes.</title>
        <authorList>
            <person name="Kawai M."/>
            <person name="Futagami T."/>
            <person name="Toyoda A."/>
            <person name="Takaki Y."/>
            <person name="Nishi S."/>
            <person name="Hori S."/>
            <person name="Arai W."/>
            <person name="Tsubouchi T."/>
            <person name="Morono Y."/>
            <person name="Uchiyama I."/>
            <person name="Ito T."/>
            <person name="Fujiyama A."/>
            <person name="Inagaki F."/>
            <person name="Takami H."/>
        </authorList>
    </citation>
    <scope>NUCLEOTIDE SEQUENCE</scope>
    <source>
        <strain evidence="2">Expedition CK06-06</strain>
    </source>
</reference>
<organism evidence="2">
    <name type="scientific">marine sediment metagenome</name>
    <dbReference type="NCBI Taxonomy" id="412755"/>
    <lineage>
        <taxon>unclassified sequences</taxon>
        <taxon>metagenomes</taxon>
        <taxon>ecological metagenomes</taxon>
    </lineage>
</organism>
<name>X1D063_9ZZZZ</name>
<evidence type="ECO:0000256" key="1">
    <source>
        <dbReference type="SAM" id="Phobius"/>
    </source>
</evidence>